<dbReference type="SMART" id="SM00490">
    <property type="entry name" value="HELICc"/>
    <property type="match status" value="1"/>
</dbReference>
<keyword evidence="4" id="KW-0347">Helicase</keyword>
<feature type="domain" description="Helicase C-terminal" evidence="7">
    <location>
        <begin position="29"/>
        <end position="226"/>
    </location>
</feature>
<reference evidence="8 9" key="1">
    <citation type="journal article" name="Sci. Rep.">
        <title>Genome-scale phylogenetic analyses confirm Olpidium as the closest living zoosporic fungus to the non-flagellated, terrestrial fungi.</title>
        <authorList>
            <person name="Chang Y."/>
            <person name="Rochon D."/>
            <person name="Sekimoto S."/>
            <person name="Wang Y."/>
            <person name="Chovatia M."/>
            <person name="Sandor L."/>
            <person name="Salamov A."/>
            <person name="Grigoriev I.V."/>
            <person name="Stajich J.E."/>
            <person name="Spatafora J.W."/>
        </authorList>
    </citation>
    <scope>NUCLEOTIDE SEQUENCE [LARGE SCALE GENOMIC DNA]</scope>
    <source>
        <strain evidence="8">S191</strain>
    </source>
</reference>
<dbReference type="AlphaFoldDB" id="A0A8H8DHJ8"/>
<proteinExistence type="predicted"/>
<protein>
    <recommendedName>
        <fullName evidence="1">RNA helicase</fullName>
        <ecNumber evidence="1">3.6.4.13</ecNumber>
    </recommendedName>
</protein>
<dbReference type="GO" id="GO:0005524">
    <property type="term" value="F:ATP binding"/>
    <property type="evidence" value="ECO:0007669"/>
    <property type="project" value="UniProtKB-KW"/>
</dbReference>
<evidence type="ECO:0000259" key="7">
    <source>
        <dbReference type="PROSITE" id="PS51194"/>
    </source>
</evidence>
<keyword evidence="3 8" id="KW-0378">Hydrolase</keyword>
<evidence type="ECO:0000256" key="1">
    <source>
        <dbReference type="ARBA" id="ARBA00012552"/>
    </source>
</evidence>
<gene>
    <name evidence="8" type="ORF">BJ554DRAFT_857</name>
</gene>
<keyword evidence="9" id="KW-1185">Reference proteome</keyword>
<dbReference type="Pfam" id="PF00271">
    <property type="entry name" value="Helicase_C"/>
    <property type="match status" value="1"/>
</dbReference>
<dbReference type="GO" id="GO:0045943">
    <property type="term" value="P:positive regulation of transcription by RNA polymerase I"/>
    <property type="evidence" value="ECO:0007669"/>
    <property type="project" value="TreeGrafter"/>
</dbReference>
<dbReference type="Gene3D" id="1.10.10.2130">
    <property type="entry name" value="DEAH helicase family, winged-helix domain"/>
    <property type="match status" value="1"/>
</dbReference>
<dbReference type="InterPro" id="IPR042035">
    <property type="entry name" value="DEAH_win-hel_dom"/>
</dbReference>
<accession>A0A8H8DHJ8</accession>
<organism evidence="8 9">
    <name type="scientific">Olpidium bornovanus</name>
    <dbReference type="NCBI Taxonomy" id="278681"/>
    <lineage>
        <taxon>Eukaryota</taxon>
        <taxon>Fungi</taxon>
        <taxon>Fungi incertae sedis</taxon>
        <taxon>Olpidiomycota</taxon>
        <taxon>Olpidiomycotina</taxon>
        <taxon>Olpidiomycetes</taxon>
        <taxon>Olpidiales</taxon>
        <taxon>Olpidiaceae</taxon>
        <taxon>Olpidium</taxon>
    </lineage>
</organism>
<dbReference type="PROSITE" id="PS51194">
    <property type="entry name" value="HELICASE_CTER"/>
    <property type="match status" value="1"/>
</dbReference>
<dbReference type="EMBL" id="JAEFCI010007811">
    <property type="protein sequence ID" value="KAG5458844.1"/>
    <property type="molecule type" value="Genomic_DNA"/>
</dbReference>
<evidence type="ECO:0000313" key="8">
    <source>
        <dbReference type="EMBL" id="KAG5458844.1"/>
    </source>
</evidence>
<evidence type="ECO:0000313" key="9">
    <source>
        <dbReference type="Proteomes" id="UP000673691"/>
    </source>
</evidence>
<dbReference type="PANTHER" id="PTHR18934:SF118">
    <property type="entry name" value="ATP-DEPENDENT RNA HELICASE DHX33"/>
    <property type="match status" value="1"/>
</dbReference>
<feature type="non-terminal residue" evidence="8">
    <location>
        <position position="1"/>
    </location>
</feature>
<dbReference type="GO" id="GO:0016787">
    <property type="term" value="F:hydrolase activity"/>
    <property type="evidence" value="ECO:0007669"/>
    <property type="project" value="UniProtKB-KW"/>
</dbReference>
<dbReference type="GO" id="GO:0003725">
    <property type="term" value="F:double-stranded RNA binding"/>
    <property type="evidence" value="ECO:0007669"/>
    <property type="project" value="TreeGrafter"/>
</dbReference>
<evidence type="ECO:0000256" key="2">
    <source>
        <dbReference type="ARBA" id="ARBA00022741"/>
    </source>
</evidence>
<evidence type="ECO:0000256" key="6">
    <source>
        <dbReference type="ARBA" id="ARBA00047984"/>
    </source>
</evidence>
<evidence type="ECO:0000256" key="3">
    <source>
        <dbReference type="ARBA" id="ARBA00022801"/>
    </source>
</evidence>
<dbReference type="OrthoDB" id="5600252at2759"/>
<dbReference type="SUPFAM" id="SSF52540">
    <property type="entry name" value="P-loop containing nucleoside triphosphate hydrolases"/>
    <property type="match status" value="1"/>
</dbReference>
<comment type="catalytic activity">
    <reaction evidence="6">
        <text>ATP + H2O = ADP + phosphate + H(+)</text>
        <dbReference type="Rhea" id="RHEA:13065"/>
        <dbReference type="ChEBI" id="CHEBI:15377"/>
        <dbReference type="ChEBI" id="CHEBI:15378"/>
        <dbReference type="ChEBI" id="CHEBI:30616"/>
        <dbReference type="ChEBI" id="CHEBI:43474"/>
        <dbReference type="ChEBI" id="CHEBI:456216"/>
        <dbReference type="EC" id="3.6.4.13"/>
    </reaction>
</comment>
<comment type="caution">
    <text evidence="8">The sequence shown here is derived from an EMBL/GenBank/DDBJ whole genome shotgun (WGS) entry which is preliminary data.</text>
</comment>
<dbReference type="Gene3D" id="3.40.50.300">
    <property type="entry name" value="P-loop containing nucleotide triphosphate hydrolases"/>
    <property type="match status" value="1"/>
</dbReference>
<keyword evidence="2" id="KW-0547">Nucleotide-binding</keyword>
<keyword evidence="5" id="KW-0067">ATP-binding</keyword>
<evidence type="ECO:0000256" key="4">
    <source>
        <dbReference type="ARBA" id="ARBA00022806"/>
    </source>
</evidence>
<dbReference type="InterPro" id="IPR001650">
    <property type="entry name" value="Helicase_C-like"/>
</dbReference>
<dbReference type="FunFam" id="3.40.50.300:FF:000145">
    <property type="entry name" value="probable ATP-dependent RNA helicase DHX40"/>
    <property type="match status" value="1"/>
</dbReference>
<name>A0A8H8DHJ8_9FUNG</name>
<dbReference type="InterPro" id="IPR027417">
    <property type="entry name" value="P-loop_NTPase"/>
</dbReference>
<dbReference type="CDD" id="cd18791">
    <property type="entry name" value="SF2_C_RHA"/>
    <property type="match status" value="1"/>
</dbReference>
<dbReference type="Proteomes" id="UP000673691">
    <property type="component" value="Unassembled WGS sequence"/>
</dbReference>
<sequence>LYISGRQHPVKIYNAAEPQTDYLDAALVTVFQIHADCGSGDILVFLAGEADEIESLASIINEQAATLPPEASKILVCPIFAALPTNQQAKVFEPAPPGTRKVILATNIAETSITISGVRYVVDTGVSKMRAYNPKLVLASIRLPRFPIISHAACVAWPPGIESLTIQPISRASARQRAGRAGREMPGFCYRLYTENSFFDDLPEDTEPEIRRCNLASVILLLKAAGVDDPVSFDFMDKPSRESRELRFRGQLRGKR</sequence>
<evidence type="ECO:0000256" key="5">
    <source>
        <dbReference type="ARBA" id="ARBA00022840"/>
    </source>
</evidence>
<dbReference type="PANTHER" id="PTHR18934">
    <property type="entry name" value="ATP-DEPENDENT RNA HELICASE"/>
    <property type="match status" value="1"/>
</dbReference>
<dbReference type="GO" id="GO:0003724">
    <property type="term" value="F:RNA helicase activity"/>
    <property type="evidence" value="ECO:0007669"/>
    <property type="project" value="UniProtKB-EC"/>
</dbReference>
<dbReference type="GO" id="GO:0005730">
    <property type="term" value="C:nucleolus"/>
    <property type="evidence" value="ECO:0007669"/>
    <property type="project" value="TreeGrafter"/>
</dbReference>
<dbReference type="EC" id="3.6.4.13" evidence="1"/>